<dbReference type="Pfam" id="PF00364">
    <property type="entry name" value="Biotin_lipoyl"/>
    <property type="match status" value="1"/>
</dbReference>
<feature type="domain" description="Lipoyl-binding" evidence="2">
    <location>
        <begin position="95"/>
        <end position="170"/>
    </location>
</feature>
<dbReference type="SUPFAM" id="SSF51230">
    <property type="entry name" value="Single hybrid motif"/>
    <property type="match status" value="1"/>
</dbReference>
<dbReference type="Gene3D" id="2.40.50.100">
    <property type="match status" value="1"/>
</dbReference>
<evidence type="ECO:0000259" key="2">
    <source>
        <dbReference type="PROSITE" id="PS50968"/>
    </source>
</evidence>
<dbReference type="InterPro" id="IPR011053">
    <property type="entry name" value="Single_hybrid_motif"/>
</dbReference>
<evidence type="ECO:0000313" key="3">
    <source>
        <dbReference type="EMBL" id="GLH69245.1"/>
    </source>
</evidence>
<dbReference type="InterPro" id="IPR000089">
    <property type="entry name" value="Biotin_lipoyl"/>
</dbReference>
<dbReference type="InterPro" id="IPR050709">
    <property type="entry name" value="Biotin_Carboxyl_Carrier/Decarb"/>
</dbReference>
<dbReference type="PANTHER" id="PTHR45266:SF3">
    <property type="entry name" value="OXALOACETATE DECARBOXYLASE ALPHA CHAIN"/>
    <property type="match status" value="1"/>
</dbReference>
<dbReference type="RefSeq" id="WP_285723133.1">
    <property type="nucleotide sequence ID" value="NZ_BSDD01000001.1"/>
</dbReference>
<proteinExistence type="predicted"/>
<dbReference type="PANTHER" id="PTHR45266">
    <property type="entry name" value="OXALOACETATE DECARBOXYLASE ALPHA CHAIN"/>
    <property type="match status" value="1"/>
</dbReference>
<evidence type="ECO:0000256" key="1">
    <source>
        <dbReference type="ARBA" id="ARBA00023267"/>
    </source>
</evidence>
<comment type="caution">
    <text evidence="3">The sequence shown here is derived from an EMBL/GenBank/DDBJ whole genome shotgun (WGS) entry which is preliminary data.</text>
</comment>
<name>A0ABQ5Q551_9BACT</name>
<accession>A0ABQ5Q551</accession>
<keyword evidence="4" id="KW-1185">Reference proteome</keyword>
<dbReference type="Proteomes" id="UP001165089">
    <property type="component" value="Unassembled WGS sequence"/>
</dbReference>
<reference evidence="3 4" key="1">
    <citation type="journal article" date="2023" name="Antonie Van Leeuwenhoek">
        <title>Mesoterricola silvestris gen. nov., sp. nov., Mesoterricola sediminis sp. nov., Geothrix oryzae sp. nov., Geothrix edaphica sp. nov., Geothrix rubra sp. nov., and Geothrix limicola sp. nov., six novel members of Acidobacteriota isolated from soils.</title>
        <authorList>
            <person name="Itoh H."/>
            <person name="Sugisawa Y."/>
            <person name="Mise K."/>
            <person name="Xu Z."/>
            <person name="Kuniyasu M."/>
            <person name="Ushijima N."/>
            <person name="Kawano K."/>
            <person name="Kobayashi E."/>
            <person name="Shiratori Y."/>
            <person name="Masuda Y."/>
            <person name="Senoo K."/>
        </authorList>
    </citation>
    <scope>NUCLEOTIDE SEQUENCE [LARGE SCALE GENOMIC DNA]</scope>
    <source>
        <strain evidence="3 4">Red803</strain>
    </source>
</reference>
<organism evidence="3 4">
    <name type="scientific">Geothrix rubra</name>
    <dbReference type="NCBI Taxonomy" id="2927977"/>
    <lineage>
        <taxon>Bacteria</taxon>
        <taxon>Pseudomonadati</taxon>
        <taxon>Acidobacteriota</taxon>
        <taxon>Holophagae</taxon>
        <taxon>Holophagales</taxon>
        <taxon>Holophagaceae</taxon>
        <taxon>Geothrix</taxon>
    </lineage>
</organism>
<protein>
    <recommendedName>
        <fullName evidence="2">Lipoyl-binding domain-containing protein</fullName>
    </recommendedName>
</protein>
<dbReference type="EMBL" id="BSDD01000001">
    <property type="protein sequence ID" value="GLH69245.1"/>
    <property type="molecule type" value="Genomic_DNA"/>
</dbReference>
<dbReference type="PROSITE" id="PS50968">
    <property type="entry name" value="BIOTINYL_LIPOYL"/>
    <property type="match status" value="1"/>
</dbReference>
<gene>
    <name evidence="3" type="ORF">GETHPA_07780</name>
</gene>
<keyword evidence="1" id="KW-0092">Biotin</keyword>
<sequence>MKRTLTFGKEQHEVELLRQDGALTLVWEGEAHPIDIREVEPGCYSILMDGRSVEVLLDPAKSPDPDAHAFRVMVYDGVYEFALADPRRALLAGGGAGSGAGGTLASPMPGKVVKVLVAAGEAVQEGQTLLILEAMKMQNEYKSPSAGTVAKLYVQEGSTVETASPMVELAAPEAN</sequence>
<evidence type="ECO:0000313" key="4">
    <source>
        <dbReference type="Proteomes" id="UP001165089"/>
    </source>
</evidence>
<dbReference type="CDD" id="cd06850">
    <property type="entry name" value="biotinyl_domain"/>
    <property type="match status" value="1"/>
</dbReference>